<sequence>MTMKRQPPKPTKPTISEEDLIPCEICCISIPDLRRHNKKCHQPQIVISVRGQPSPVTLSRQEDGGFQCPDCKERFYGTSNARKHITQFCRAKDHVWPPNDSDTQTDENFDSDEPIASTSSTKRDSKTVSAEATTPASSKKRKNIDQGESKIEYKKSILKAWGLGADTAGLTSLQHPILAEMGFQELDVNAKSKTKAKAKAQKKIKEAIDGQDESEEGTKIIEVIDDIISDFAPGEEEMTIIGNHKLNNHLELLAGYLSSTIEDKNKTIVANEIMELYSTIP</sequence>
<feature type="region of interest" description="Disordered" evidence="1">
    <location>
        <begin position="93"/>
        <end position="146"/>
    </location>
</feature>
<dbReference type="AlphaFoldDB" id="A0A9P6MT24"/>
<proteinExistence type="predicted"/>
<evidence type="ECO:0008006" key="4">
    <source>
        <dbReference type="Google" id="ProtNLM"/>
    </source>
</evidence>
<dbReference type="Proteomes" id="UP000703661">
    <property type="component" value="Unassembled WGS sequence"/>
</dbReference>
<dbReference type="EMBL" id="JAAAID010001144">
    <property type="protein sequence ID" value="KAG0011461.1"/>
    <property type="molecule type" value="Genomic_DNA"/>
</dbReference>
<reference evidence="2" key="1">
    <citation type="journal article" date="2020" name="Fungal Divers.">
        <title>Resolving the Mortierellaceae phylogeny through synthesis of multi-gene phylogenetics and phylogenomics.</title>
        <authorList>
            <person name="Vandepol N."/>
            <person name="Liber J."/>
            <person name="Desiro A."/>
            <person name="Na H."/>
            <person name="Kennedy M."/>
            <person name="Barry K."/>
            <person name="Grigoriev I.V."/>
            <person name="Miller A.N."/>
            <person name="O'Donnell K."/>
            <person name="Stajich J.E."/>
            <person name="Bonito G."/>
        </authorList>
    </citation>
    <scope>NUCLEOTIDE SEQUENCE</scope>
    <source>
        <strain evidence="2">NRRL 2769</strain>
    </source>
</reference>
<organism evidence="2 3">
    <name type="scientific">Entomortierella chlamydospora</name>
    <dbReference type="NCBI Taxonomy" id="101097"/>
    <lineage>
        <taxon>Eukaryota</taxon>
        <taxon>Fungi</taxon>
        <taxon>Fungi incertae sedis</taxon>
        <taxon>Mucoromycota</taxon>
        <taxon>Mortierellomycotina</taxon>
        <taxon>Mortierellomycetes</taxon>
        <taxon>Mortierellales</taxon>
        <taxon>Mortierellaceae</taxon>
        <taxon>Entomortierella</taxon>
    </lineage>
</organism>
<evidence type="ECO:0000313" key="2">
    <source>
        <dbReference type="EMBL" id="KAG0011461.1"/>
    </source>
</evidence>
<accession>A0A9P6MT24</accession>
<feature type="compositionally biased region" description="Acidic residues" evidence="1">
    <location>
        <begin position="103"/>
        <end position="113"/>
    </location>
</feature>
<gene>
    <name evidence="2" type="ORF">BGZ80_000673</name>
</gene>
<feature type="compositionally biased region" description="Polar residues" evidence="1">
    <location>
        <begin position="127"/>
        <end position="137"/>
    </location>
</feature>
<comment type="caution">
    <text evidence="2">The sequence shown here is derived from an EMBL/GenBank/DDBJ whole genome shotgun (WGS) entry which is preliminary data.</text>
</comment>
<protein>
    <recommendedName>
        <fullName evidence="4">C2H2-type domain-containing protein</fullName>
    </recommendedName>
</protein>
<name>A0A9P6MT24_9FUNG</name>
<evidence type="ECO:0000313" key="3">
    <source>
        <dbReference type="Proteomes" id="UP000703661"/>
    </source>
</evidence>
<keyword evidence="3" id="KW-1185">Reference proteome</keyword>
<evidence type="ECO:0000256" key="1">
    <source>
        <dbReference type="SAM" id="MobiDB-lite"/>
    </source>
</evidence>